<accession>A0A2W5NU69</accession>
<feature type="region of interest" description="Disordered" evidence="1">
    <location>
        <begin position="64"/>
        <end position="97"/>
    </location>
</feature>
<sequence length="140" mass="15836">MLLVLGTAVLSAQAFSGTAHADDPNDRMTPEDIARDSAIIRKLNRDQLDYVRKRDAQYASGWKAYRDSHGGDDEDDYSGVDYADDENGHNRDMADYKAGRREYAGQSRAYAQARRDYEADLAQWRRDVAACRAGDYSRCE</sequence>
<reference evidence="3 4" key="1">
    <citation type="submission" date="2017-08" db="EMBL/GenBank/DDBJ databases">
        <title>Infants hospitalized years apart are colonized by the same room-sourced microbial strains.</title>
        <authorList>
            <person name="Brooks B."/>
            <person name="Olm M.R."/>
            <person name="Firek B.A."/>
            <person name="Baker R."/>
            <person name="Thomas B.C."/>
            <person name="Morowitz M.J."/>
            <person name="Banfield J.F."/>
        </authorList>
    </citation>
    <scope>NUCLEOTIDE SEQUENCE [LARGE SCALE GENOMIC DNA]</scope>
    <source>
        <strain evidence="3">S2_005_002_R2_33</strain>
    </source>
</reference>
<protein>
    <submittedName>
        <fullName evidence="3">Uncharacterized protein</fullName>
    </submittedName>
</protein>
<evidence type="ECO:0000313" key="3">
    <source>
        <dbReference type="EMBL" id="PZQ55589.1"/>
    </source>
</evidence>
<organism evidence="3 4">
    <name type="scientific">Novosphingobium pentaromativorans</name>
    <dbReference type="NCBI Taxonomy" id="205844"/>
    <lineage>
        <taxon>Bacteria</taxon>
        <taxon>Pseudomonadati</taxon>
        <taxon>Pseudomonadota</taxon>
        <taxon>Alphaproteobacteria</taxon>
        <taxon>Sphingomonadales</taxon>
        <taxon>Sphingomonadaceae</taxon>
        <taxon>Novosphingobium</taxon>
    </lineage>
</organism>
<gene>
    <name evidence="3" type="ORF">DI555_08970</name>
</gene>
<keyword evidence="2" id="KW-0732">Signal</keyword>
<comment type="caution">
    <text evidence="3">The sequence shown here is derived from an EMBL/GenBank/DDBJ whole genome shotgun (WGS) entry which is preliminary data.</text>
</comment>
<evidence type="ECO:0000313" key="4">
    <source>
        <dbReference type="Proteomes" id="UP000249082"/>
    </source>
</evidence>
<feature type="signal peptide" evidence="2">
    <location>
        <begin position="1"/>
        <end position="21"/>
    </location>
</feature>
<feature type="compositionally biased region" description="Acidic residues" evidence="1">
    <location>
        <begin position="72"/>
        <end position="85"/>
    </location>
</feature>
<feature type="chain" id="PRO_5016040609" evidence="2">
    <location>
        <begin position="22"/>
        <end position="140"/>
    </location>
</feature>
<evidence type="ECO:0000256" key="1">
    <source>
        <dbReference type="SAM" id="MobiDB-lite"/>
    </source>
</evidence>
<name>A0A2W5NU69_9SPHN</name>
<dbReference type="Proteomes" id="UP000249082">
    <property type="component" value="Unassembled WGS sequence"/>
</dbReference>
<feature type="compositionally biased region" description="Basic and acidic residues" evidence="1">
    <location>
        <begin position="86"/>
        <end position="97"/>
    </location>
</feature>
<dbReference type="EMBL" id="QFPX01000006">
    <property type="protein sequence ID" value="PZQ55589.1"/>
    <property type="molecule type" value="Genomic_DNA"/>
</dbReference>
<evidence type="ECO:0000256" key="2">
    <source>
        <dbReference type="SAM" id="SignalP"/>
    </source>
</evidence>
<proteinExistence type="predicted"/>
<dbReference type="AlphaFoldDB" id="A0A2W5NU69"/>